<keyword evidence="4" id="KW-1185">Reference proteome</keyword>
<organism evidence="3 4">
    <name type="scientific">Alistipes hominis</name>
    <dbReference type="NCBI Taxonomy" id="2763015"/>
    <lineage>
        <taxon>Bacteria</taxon>
        <taxon>Pseudomonadati</taxon>
        <taxon>Bacteroidota</taxon>
        <taxon>Bacteroidia</taxon>
        <taxon>Bacteroidales</taxon>
        <taxon>Rikenellaceae</taxon>
        <taxon>Alistipes</taxon>
    </lineage>
</organism>
<dbReference type="Pfam" id="PF16270">
    <property type="entry name" value="DUF4923"/>
    <property type="match status" value="1"/>
</dbReference>
<protein>
    <submittedName>
        <fullName evidence="3">DUF4923 family protein</fullName>
    </submittedName>
</protein>
<evidence type="ECO:0000313" key="3">
    <source>
        <dbReference type="EMBL" id="MBC5617508.1"/>
    </source>
</evidence>
<evidence type="ECO:0000313" key="4">
    <source>
        <dbReference type="Proteomes" id="UP000636891"/>
    </source>
</evidence>
<feature type="signal peptide" evidence="1">
    <location>
        <begin position="1"/>
        <end position="20"/>
    </location>
</feature>
<feature type="domain" description="DUF4923" evidence="2">
    <location>
        <begin position="24"/>
        <end position="203"/>
    </location>
</feature>
<evidence type="ECO:0000256" key="1">
    <source>
        <dbReference type="SAM" id="SignalP"/>
    </source>
</evidence>
<feature type="chain" id="PRO_5045635690" evidence="1">
    <location>
        <begin position="21"/>
        <end position="206"/>
    </location>
</feature>
<dbReference type="InterPro" id="IPR032575">
    <property type="entry name" value="DUF4923"/>
</dbReference>
<keyword evidence="1" id="KW-0732">Signal</keyword>
<dbReference type="Proteomes" id="UP000636891">
    <property type="component" value="Unassembled WGS sequence"/>
</dbReference>
<name>A0ABR7CPA5_9BACT</name>
<accession>A0ABR7CPA5</accession>
<reference evidence="3 4" key="1">
    <citation type="submission" date="2020-08" db="EMBL/GenBank/DDBJ databases">
        <title>Genome public.</title>
        <authorList>
            <person name="Liu C."/>
            <person name="Sun Q."/>
        </authorList>
    </citation>
    <scope>NUCLEOTIDE SEQUENCE [LARGE SCALE GENOMIC DNA]</scope>
    <source>
        <strain evidence="3 4">New-7</strain>
    </source>
</reference>
<evidence type="ECO:0000259" key="2">
    <source>
        <dbReference type="Pfam" id="PF16270"/>
    </source>
</evidence>
<proteinExistence type="predicted"/>
<comment type="caution">
    <text evidence="3">The sequence shown here is derived from an EMBL/GenBank/DDBJ whole genome shotgun (WGS) entry which is preliminary data.</text>
</comment>
<sequence length="206" mass="21790">MKYFVLMFLSCCMSCLTANAQWSLKDVLNKETVGNLAGSLISLKVTAADLAGTWAYSKPACELESDDAAKKVGGSLVSSQIEAKLAELYAKAGISADRFSVTFNTDSSFVCQLKNRSIGGTFSVDGETGQISLKYGAVEGLAGAGSLNLYVRKTGDRIRLLFKADKLLEIVSAVANMTQNATVNAIGKVASAYDGMLLGCELTPKE</sequence>
<dbReference type="RefSeq" id="WP_118656584.1">
    <property type="nucleotide sequence ID" value="NZ_JACOOK010000006.1"/>
</dbReference>
<gene>
    <name evidence="3" type="ORF">H8S08_10835</name>
</gene>
<dbReference type="EMBL" id="JACOOK010000006">
    <property type="protein sequence ID" value="MBC5617508.1"/>
    <property type="molecule type" value="Genomic_DNA"/>
</dbReference>